<evidence type="ECO:0000313" key="3">
    <source>
        <dbReference type="Proteomes" id="UP001302494"/>
    </source>
</evidence>
<dbReference type="PANTHER" id="PTHR10000">
    <property type="entry name" value="PHOSPHOSERINE PHOSPHATASE"/>
    <property type="match status" value="1"/>
</dbReference>
<dbReference type="PANTHER" id="PTHR10000:SF8">
    <property type="entry name" value="HAD SUPERFAMILY HYDROLASE-LIKE, TYPE 3"/>
    <property type="match status" value="1"/>
</dbReference>
<dbReference type="GO" id="GO:0005829">
    <property type="term" value="C:cytosol"/>
    <property type="evidence" value="ECO:0007669"/>
    <property type="project" value="TreeGrafter"/>
</dbReference>
<name>A0AA96K3H6_9BACT</name>
<dbReference type="SUPFAM" id="SSF52540">
    <property type="entry name" value="P-loop containing nucleoside triphosphate hydrolases"/>
    <property type="match status" value="1"/>
</dbReference>
<dbReference type="SUPFAM" id="SSF56784">
    <property type="entry name" value="HAD-like"/>
    <property type="match status" value="1"/>
</dbReference>
<dbReference type="InterPro" id="IPR036412">
    <property type="entry name" value="HAD-like_sf"/>
</dbReference>
<dbReference type="SMART" id="SM00382">
    <property type="entry name" value="AAA"/>
    <property type="match status" value="1"/>
</dbReference>
<accession>A0AA96K3H6</accession>
<dbReference type="InterPro" id="IPR023214">
    <property type="entry name" value="HAD_sf"/>
</dbReference>
<protein>
    <submittedName>
        <fullName evidence="2">HAD hydrolase family protein</fullName>
    </submittedName>
</protein>
<dbReference type="RefSeq" id="WP_312746338.1">
    <property type="nucleotide sequence ID" value="NZ_CP116968.1"/>
</dbReference>
<dbReference type="Proteomes" id="UP001302494">
    <property type="component" value="Chromosome"/>
</dbReference>
<dbReference type="Gene3D" id="3.90.1070.10">
    <property type="match status" value="1"/>
</dbReference>
<feature type="domain" description="AAA+ ATPase" evidence="1">
    <location>
        <begin position="249"/>
        <end position="413"/>
    </location>
</feature>
<dbReference type="Pfam" id="PF08282">
    <property type="entry name" value="Hydrolase_3"/>
    <property type="match status" value="2"/>
</dbReference>
<dbReference type="Pfam" id="PF01935">
    <property type="entry name" value="DUF87"/>
    <property type="match status" value="1"/>
</dbReference>
<dbReference type="Gene3D" id="3.40.50.300">
    <property type="entry name" value="P-loop containing nucleotide triphosphate hydrolases"/>
    <property type="match status" value="1"/>
</dbReference>
<dbReference type="GO" id="GO:0016791">
    <property type="term" value="F:phosphatase activity"/>
    <property type="evidence" value="ECO:0007669"/>
    <property type="project" value="TreeGrafter"/>
</dbReference>
<dbReference type="InterPro" id="IPR027417">
    <property type="entry name" value="P-loop_NTPase"/>
</dbReference>
<reference evidence="2 3" key="1">
    <citation type="submission" date="2023-01" db="EMBL/GenBank/DDBJ databases">
        <title>Cultivation and genomic characterization of new, ubiquitous marine nitrite-oxidizing bacteria from the Nitrospirales.</title>
        <authorList>
            <person name="Mueller A.J."/>
            <person name="Daebeler A."/>
            <person name="Herbold C.W."/>
            <person name="Kirkegaard R.H."/>
            <person name="Daims H."/>
        </authorList>
    </citation>
    <scope>NUCLEOTIDE SEQUENCE [LARGE SCALE GENOMIC DNA]</scope>
    <source>
        <strain evidence="2 3">DK</strain>
    </source>
</reference>
<dbReference type="AlphaFoldDB" id="A0AA96K3H6"/>
<gene>
    <name evidence="2" type="ORF">PQG83_02355</name>
</gene>
<dbReference type="InterPro" id="IPR002789">
    <property type="entry name" value="HerA_central"/>
</dbReference>
<dbReference type="KEGG" id="nneo:PQG83_02355"/>
<evidence type="ECO:0000313" key="2">
    <source>
        <dbReference type="EMBL" id="WNM62609.1"/>
    </source>
</evidence>
<dbReference type="InterPro" id="IPR003593">
    <property type="entry name" value="AAA+_ATPase"/>
</dbReference>
<dbReference type="Gene3D" id="3.40.50.1000">
    <property type="entry name" value="HAD superfamily/HAD-like"/>
    <property type="match status" value="1"/>
</dbReference>
<dbReference type="EMBL" id="CP116968">
    <property type="protein sequence ID" value="WNM62609.1"/>
    <property type="molecule type" value="Genomic_DNA"/>
</dbReference>
<keyword evidence="3" id="KW-1185">Reference proteome</keyword>
<organism evidence="2 3">
    <name type="scientific">Candidatus Nitrospira neomarina</name>
    <dbReference type="NCBI Taxonomy" id="3020899"/>
    <lineage>
        <taxon>Bacteria</taxon>
        <taxon>Pseudomonadati</taxon>
        <taxon>Nitrospirota</taxon>
        <taxon>Nitrospiria</taxon>
        <taxon>Nitrospirales</taxon>
        <taxon>Nitrospiraceae</taxon>
        <taxon>Nitrospira</taxon>
    </lineage>
</organism>
<sequence length="586" mass="65214">MRYLALATDYDGTLALHGRVNESTLRGLEKVLTTNRKLLLVTGRELDDLLKVFPHPHVFEWIVAENGLLLYKPSSKETITLADMPSEDFIMRLRSRGIPISVGRNIVSTVRPHETAVLEVVRDLGLDIQLIFNKEAVMMLPAGFSKATGLEKALRKMGLSPHNVAGIGDAENDLPFLGMVECSAAVGNALPAIKERADIVMEGEQGDGVVEFIRHLLADDLQSIDPSLHRHYVVLGSTETEQEVRISPYGPNLLLAGSSGSGKSTLSTGIIERLTDKQYQCCIIDPEGDYESLEQSVVLGDVNHAPNSKEVITILENPDTNLVINLVGLAIQERPSFFNNIFKDLQDFRARTGRPHWIVLDETHHLMPAEWDISCPLLTPSLHSLLMITVHPDQMAADALTAIDCVVVIGKSPGERLEAFTNSVGESLPSFEDHHVQPGEAIFWKRYGGALPIRFRIHPNRSERRRHRRKYAEGELGPDRSFYFQGPEGKLNLRAQNLMLFLQLAEGLDPETWMYHLKRHDYSSWAHECIKDKTLGAEIREIESTESLEHGQSLARIKAAIESRYVLFPHPTSSPSPSAPPAPIST</sequence>
<proteinExistence type="predicted"/>
<evidence type="ECO:0000259" key="1">
    <source>
        <dbReference type="SMART" id="SM00382"/>
    </source>
</evidence>
<dbReference type="GO" id="GO:0000287">
    <property type="term" value="F:magnesium ion binding"/>
    <property type="evidence" value="ECO:0007669"/>
    <property type="project" value="TreeGrafter"/>
</dbReference>
<keyword evidence="2" id="KW-0378">Hydrolase</keyword>